<dbReference type="InterPro" id="IPR016633">
    <property type="entry name" value="EarP"/>
</dbReference>
<comment type="similarity">
    <text evidence="4">Belongs to the glycosyltransferase 104 family.</text>
</comment>
<dbReference type="Proteomes" id="UP000317550">
    <property type="component" value="Chromosome"/>
</dbReference>
<dbReference type="GO" id="GO:0003746">
    <property type="term" value="F:translation elongation factor activity"/>
    <property type="evidence" value="ECO:0007669"/>
    <property type="project" value="UniProtKB-KW"/>
</dbReference>
<keyword evidence="2 8" id="KW-0808">Transferase</keyword>
<keyword evidence="8" id="KW-0251">Elongation factor</keyword>
<dbReference type="RefSeq" id="WP_143856254.1">
    <property type="nucleotide sequence ID" value="NZ_CP041730.1"/>
</dbReference>
<dbReference type="KEGG" id="cari:FNU76_02585"/>
<name>A0A516SB04_9NEIS</name>
<evidence type="ECO:0000256" key="6">
    <source>
        <dbReference type="ARBA" id="ARBA00030025"/>
    </source>
</evidence>
<comment type="function">
    <text evidence="3">Protein-arginine rhamnosyltransferase that catalyzes the transfer of a single rhamnose to elongation factor P (EF-P) on 'Lys-32', a modification required for EF-P-dependent rescue of polyproline stalled ribosomes.</text>
</comment>
<evidence type="ECO:0000256" key="3">
    <source>
        <dbReference type="ARBA" id="ARBA00024303"/>
    </source>
</evidence>
<keyword evidence="9" id="KW-1185">Reference proteome</keyword>
<protein>
    <recommendedName>
        <fullName evidence="5">Protein-arginine rhamnosyltransferase</fullName>
    </recommendedName>
    <alternativeName>
        <fullName evidence="6">EF-P arginine rhamnosyltransferase</fullName>
    </alternativeName>
</protein>
<evidence type="ECO:0000256" key="4">
    <source>
        <dbReference type="ARBA" id="ARBA00024346"/>
    </source>
</evidence>
<accession>A0A516SB04</accession>
<evidence type="ECO:0000256" key="1">
    <source>
        <dbReference type="ARBA" id="ARBA00022676"/>
    </source>
</evidence>
<evidence type="ECO:0000256" key="7">
    <source>
        <dbReference type="ARBA" id="ARBA00048472"/>
    </source>
</evidence>
<dbReference type="NCBIfam" id="TIGR03837">
    <property type="entry name" value="efp_Arg_rhamno"/>
    <property type="match status" value="1"/>
</dbReference>
<evidence type="ECO:0000256" key="2">
    <source>
        <dbReference type="ARBA" id="ARBA00022679"/>
    </source>
</evidence>
<dbReference type="OrthoDB" id="209085at2"/>
<dbReference type="AlphaFoldDB" id="A0A516SB04"/>
<dbReference type="GO" id="GO:0106361">
    <property type="term" value="F:protein-arginine rhamnosyltransferase activity"/>
    <property type="evidence" value="ECO:0007669"/>
    <property type="project" value="InterPro"/>
</dbReference>
<sequence length="395" mass="43741">MRLSWDIFCTVIDNFGDIGVCWRLARQLAAERGEAVRLWVDDPGALAMLRPELDRGAAQQWIEGVEIRHWQLPFPTVAPHQVVIEAFACHPPENFLAAMAGATPPPVWINLEYLSAEDWVEGCHGLGSRHPRLPLDHHFFFPGFTPATGGLLRESSLLAEREAWQAGPARHDWLQAVTGHTVAAEQGWLSLFCYDNAALPALLDHWQSAALCLLVAEGKPRRQVEAWLGSAFPPGSRIERGRLTLIALPFLSQDDYDRLLWSCELNFVRGEDSFVRAQWAARPLAWHIYPQEEQAHLVKLAAFLDRYTGALPPDKGKALQAFSQAWNDGDGPACVAAWPAVLQGATAMAQGCRAWCAELAGRADLMNQLAHFASEKAAHMGAQRGEVAQMGRKQL</sequence>
<comment type="catalytic activity">
    <reaction evidence="7">
        <text>dTDP-beta-L-rhamnose + L-arginyl-[protein] = N(omega)-(alpha-L-rhamnosyl)-L-arginyl-[protein] + dTDP + H(+)</text>
        <dbReference type="Rhea" id="RHEA:66692"/>
        <dbReference type="Rhea" id="RHEA-COMP:10532"/>
        <dbReference type="Rhea" id="RHEA-COMP:17096"/>
        <dbReference type="ChEBI" id="CHEBI:15378"/>
        <dbReference type="ChEBI" id="CHEBI:29965"/>
        <dbReference type="ChEBI" id="CHEBI:57510"/>
        <dbReference type="ChEBI" id="CHEBI:58369"/>
        <dbReference type="ChEBI" id="CHEBI:167445"/>
    </reaction>
    <physiologicalReaction direction="left-to-right" evidence="7">
        <dbReference type="Rhea" id="RHEA:66693"/>
    </physiologicalReaction>
</comment>
<reference evidence="9" key="1">
    <citation type="submission" date="2019-07" db="EMBL/GenBank/DDBJ databases">
        <title>Chitinimonas sp. nov., isolated from Ny-Alesund, arctica soil.</title>
        <authorList>
            <person name="Xu Q."/>
            <person name="Peng F."/>
        </authorList>
    </citation>
    <scope>NUCLEOTIDE SEQUENCE [LARGE SCALE GENOMIC DNA]</scope>
    <source>
        <strain evidence="9">R3-44</strain>
    </source>
</reference>
<organism evidence="8 9">
    <name type="scientific">Chitinimonas arctica</name>
    <dbReference type="NCBI Taxonomy" id="2594795"/>
    <lineage>
        <taxon>Bacteria</taxon>
        <taxon>Pseudomonadati</taxon>
        <taxon>Pseudomonadota</taxon>
        <taxon>Betaproteobacteria</taxon>
        <taxon>Neisseriales</taxon>
        <taxon>Chitinibacteraceae</taxon>
        <taxon>Chitinimonas</taxon>
    </lineage>
</organism>
<proteinExistence type="inferred from homology"/>
<dbReference type="EMBL" id="CP041730">
    <property type="protein sequence ID" value="QDQ25329.1"/>
    <property type="molecule type" value="Genomic_DNA"/>
</dbReference>
<evidence type="ECO:0000313" key="9">
    <source>
        <dbReference type="Proteomes" id="UP000317550"/>
    </source>
</evidence>
<evidence type="ECO:0000256" key="5">
    <source>
        <dbReference type="ARBA" id="ARBA00024416"/>
    </source>
</evidence>
<keyword evidence="8" id="KW-0648">Protein biosynthesis</keyword>
<evidence type="ECO:0000313" key="8">
    <source>
        <dbReference type="EMBL" id="QDQ25329.1"/>
    </source>
</evidence>
<dbReference type="PIRSF" id="PIRSF015557">
    <property type="entry name" value="UCP015557"/>
    <property type="match status" value="1"/>
</dbReference>
<gene>
    <name evidence="8" type="primary">earP</name>
    <name evidence="8" type="ORF">FNU76_02585</name>
</gene>
<keyword evidence="1" id="KW-0328">Glycosyltransferase</keyword>
<dbReference type="Pfam" id="PF10093">
    <property type="entry name" value="EarP"/>
    <property type="match status" value="1"/>
</dbReference>